<evidence type="ECO:0000256" key="1">
    <source>
        <dbReference type="SAM" id="Phobius"/>
    </source>
</evidence>
<evidence type="ECO:0000313" key="2">
    <source>
        <dbReference type="EMBL" id="GHF17843.1"/>
    </source>
</evidence>
<keyword evidence="3" id="KW-1185">Reference proteome</keyword>
<reference evidence="2" key="1">
    <citation type="journal article" date="2014" name="Int. J. Syst. Evol. Microbiol.">
        <title>Complete genome sequence of Corynebacterium casei LMG S-19264T (=DSM 44701T), isolated from a smear-ripened cheese.</title>
        <authorList>
            <consortium name="US DOE Joint Genome Institute (JGI-PGF)"/>
            <person name="Walter F."/>
            <person name="Albersmeier A."/>
            <person name="Kalinowski J."/>
            <person name="Ruckert C."/>
        </authorList>
    </citation>
    <scope>NUCLEOTIDE SEQUENCE</scope>
    <source>
        <strain evidence="2">KCTC 42590</strain>
    </source>
</reference>
<proteinExistence type="predicted"/>
<reference evidence="2" key="2">
    <citation type="submission" date="2020-09" db="EMBL/GenBank/DDBJ databases">
        <authorList>
            <person name="Sun Q."/>
            <person name="Kim S."/>
        </authorList>
    </citation>
    <scope>NUCLEOTIDE SEQUENCE</scope>
    <source>
        <strain evidence="2">KCTC 42590</strain>
    </source>
</reference>
<dbReference type="EMBL" id="BNCI01000001">
    <property type="protein sequence ID" value="GHF17843.1"/>
    <property type="molecule type" value="Genomic_DNA"/>
</dbReference>
<keyword evidence="1" id="KW-0812">Transmembrane</keyword>
<keyword evidence="1" id="KW-1133">Transmembrane helix</keyword>
<evidence type="ECO:0000313" key="3">
    <source>
        <dbReference type="Proteomes" id="UP000630923"/>
    </source>
</evidence>
<gene>
    <name evidence="2" type="ORF">GCM10017044_10370</name>
</gene>
<name>A0A919E664_9PROT</name>
<feature type="transmembrane region" description="Helical" evidence="1">
    <location>
        <begin position="97"/>
        <end position="115"/>
    </location>
</feature>
<accession>A0A919E664</accession>
<feature type="transmembrane region" description="Helical" evidence="1">
    <location>
        <begin position="5"/>
        <end position="26"/>
    </location>
</feature>
<dbReference type="AlphaFoldDB" id="A0A919E664"/>
<keyword evidence="1" id="KW-0472">Membrane</keyword>
<feature type="transmembrane region" description="Helical" evidence="1">
    <location>
        <begin position="64"/>
        <end position="85"/>
    </location>
</feature>
<organism evidence="2 3">
    <name type="scientific">Kordiimonas sediminis</name>
    <dbReference type="NCBI Taxonomy" id="1735581"/>
    <lineage>
        <taxon>Bacteria</taxon>
        <taxon>Pseudomonadati</taxon>
        <taxon>Pseudomonadota</taxon>
        <taxon>Alphaproteobacteria</taxon>
        <taxon>Kordiimonadales</taxon>
        <taxon>Kordiimonadaceae</taxon>
        <taxon>Kordiimonas</taxon>
    </lineage>
</organism>
<comment type="caution">
    <text evidence="2">The sequence shown here is derived from an EMBL/GenBank/DDBJ whole genome shotgun (WGS) entry which is preliminary data.</text>
</comment>
<dbReference type="RefSeq" id="WP_191250502.1">
    <property type="nucleotide sequence ID" value="NZ_BNCI01000001.1"/>
</dbReference>
<protein>
    <submittedName>
        <fullName evidence="2">Uncharacterized protein</fullName>
    </submittedName>
</protein>
<sequence length="166" mass="19081">MFGTLFTALMMGVLVGGLSYALFWWAHRVGLTDDDGTVKKRPKRNEETGKKQDRKTGDYTIDKWLSFGGGYYGVVALLTFILIELEQAIEFLTDWDAIVRYFSTFGINTLVQFLINQIQNFVQAIIWPVEYIQEYQPLEWAILFAVTYGAFRIAQAYAKQKNHQTG</sequence>
<dbReference type="Proteomes" id="UP000630923">
    <property type="component" value="Unassembled WGS sequence"/>
</dbReference>